<dbReference type="AlphaFoldDB" id="Q2J7B8"/>
<feature type="compositionally biased region" description="Basic residues" evidence="1">
    <location>
        <begin position="25"/>
        <end position="38"/>
    </location>
</feature>
<proteinExistence type="predicted"/>
<evidence type="ECO:0000313" key="4">
    <source>
        <dbReference type="Proteomes" id="UP000001937"/>
    </source>
</evidence>
<dbReference type="Proteomes" id="UP000001937">
    <property type="component" value="Chromosome"/>
</dbReference>
<reference evidence="3 4" key="1">
    <citation type="journal article" date="2007" name="Genome Res.">
        <title>Genome characteristics of facultatively symbiotic Frankia sp. strains reflect host range and host plant biogeography.</title>
        <authorList>
            <person name="Normand P."/>
            <person name="Lapierre P."/>
            <person name="Tisa L.S."/>
            <person name="Gogarten J.P."/>
            <person name="Alloisio N."/>
            <person name="Bagnarol E."/>
            <person name="Bassi C.A."/>
            <person name="Berry A.M."/>
            <person name="Bickhart D.M."/>
            <person name="Choisne N."/>
            <person name="Couloux A."/>
            <person name="Cournoyer B."/>
            <person name="Cruveiller S."/>
            <person name="Daubin V."/>
            <person name="Demange N."/>
            <person name="Francino M.P."/>
            <person name="Goltsman E."/>
            <person name="Huang Y."/>
            <person name="Kopp O.R."/>
            <person name="Labarre L."/>
            <person name="Lapidus A."/>
            <person name="Lavire C."/>
            <person name="Marechal J."/>
            <person name="Martinez M."/>
            <person name="Mastronunzio J.E."/>
            <person name="Mullin B.C."/>
            <person name="Niemann J."/>
            <person name="Pujic P."/>
            <person name="Rawnsley T."/>
            <person name="Rouy Z."/>
            <person name="Schenowitz C."/>
            <person name="Sellstedt A."/>
            <person name="Tavares F."/>
            <person name="Tomkins J.P."/>
            <person name="Vallenet D."/>
            <person name="Valverde C."/>
            <person name="Wall L.G."/>
            <person name="Wang Y."/>
            <person name="Medigue C."/>
            <person name="Benson D.R."/>
        </authorList>
    </citation>
    <scope>NUCLEOTIDE SEQUENCE [LARGE SCALE GENOMIC DNA]</scope>
    <source>
        <strain evidence="4">DSM 45818 / CECT 9043 / CcI3</strain>
    </source>
</reference>
<dbReference type="eggNOG" id="COG2976">
    <property type="taxonomic scope" value="Bacteria"/>
</dbReference>
<keyword evidence="2" id="KW-0472">Membrane</keyword>
<evidence type="ECO:0000313" key="3">
    <source>
        <dbReference type="EMBL" id="ABD12824.1"/>
    </source>
</evidence>
<keyword evidence="2" id="KW-0812">Transmembrane</keyword>
<evidence type="ECO:0000256" key="1">
    <source>
        <dbReference type="SAM" id="MobiDB-lite"/>
    </source>
</evidence>
<keyword evidence="2" id="KW-1133">Transmembrane helix</keyword>
<dbReference type="STRING" id="106370.Francci3_3471"/>
<dbReference type="EMBL" id="CP000249">
    <property type="protein sequence ID" value="ABD12824.1"/>
    <property type="molecule type" value="Genomic_DNA"/>
</dbReference>
<accession>Q2J7B8</accession>
<evidence type="ECO:0008006" key="5">
    <source>
        <dbReference type="Google" id="ProtNLM"/>
    </source>
</evidence>
<evidence type="ECO:0000256" key="2">
    <source>
        <dbReference type="SAM" id="Phobius"/>
    </source>
</evidence>
<dbReference type="PhylomeDB" id="Q2J7B8"/>
<dbReference type="KEGG" id="fra:Francci3_3471"/>
<keyword evidence="4" id="KW-1185">Reference proteome</keyword>
<feature type="transmembrane region" description="Helical" evidence="2">
    <location>
        <begin position="43"/>
        <end position="66"/>
    </location>
</feature>
<sequence>MGGRDVGGRDVGGRDVGGGAEARAGQHRVGRGRRRHRGRRARYRRLAAGVATALVVLVAMTAWVVVRGVLAKSRLDEARQRIAVLQRQVLSGDFPREAELRSQIEQIRRRATAARALTSDPVWSAFGRLPVAGCPMRSAATLIREVDAAAGTSLPAVADLGPSLDPRVLRQRMTINVRALAAVRRPAERSFNALSALRAAAENVPDCGWAGRVSGIADARAEMIDRSRRLAGALDTVVLAARVGPEMLGGGGVRRYLLIVQNPAESRANGGIIGGFGLLTAEHGRLSIDGISGNGALPGGPTQQRPATGLPVPFAARYGAFWPDRIWANINLTPDYPMAGRLYSAFYRAGTGLDVDGTISLDPTTLSYLLAASRPAVLPDGTSVAAGHLVDLVESRVYGEIMDAAARDRFFAQVGQAVYAAVESGAGDTTKLVTALGRAAREGRLEISSNHAEEQRILSSTALGGALPDAPGPFLGVVTQNATASKLDYWLRRQTTYRMQRQPNGAGLATITIRLTNAAPGGLPAYVRHRQDLKDAAGNLRAQNNLWLSVYTGRGSWLVAARLDGVPIGLAGGSESGHPVLSTYLTVDRGQTRTLEIKVREPVGGPALTVRPQPLPVAERLEVQGLPVVPPWSSQGSSQTQN</sequence>
<organism evidence="3 4">
    <name type="scientific">Frankia casuarinae (strain DSM 45818 / CECT 9043 / HFP020203 / CcI3)</name>
    <dbReference type="NCBI Taxonomy" id="106370"/>
    <lineage>
        <taxon>Bacteria</taxon>
        <taxon>Bacillati</taxon>
        <taxon>Actinomycetota</taxon>
        <taxon>Actinomycetes</taxon>
        <taxon>Frankiales</taxon>
        <taxon>Frankiaceae</taxon>
        <taxon>Frankia</taxon>
    </lineage>
</organism>
<name>Q2J7B8_FRACC</name>
<feature type="region of interest" description="Disordered" evidence="1">
    <location>
        <begin position="1"/>
        <end position="38"/>
    </location>
</feature>
<feature type="compositionally biased region" description="Basic and acidic residues" evidence="1">
    <location>
        <begin position="1"/>
        <end position="13"/>
    </location>
</feature>
<dbReference type="Pfam" id="PF13196">
    <property type="entry name" value="DUF4012"/>
    <property type="match status" value="1"/>
</dbReference>
<gene>
    <name evidence="3" type="ordered locus">Francci3_3471</name>
</gene>
<protein>
    <recommendedName>
        <fullName evidence="5">Beta-glucan endohydrolase</fullName>
    </recommendedName>
</protein>
<dbReference type="HOGENOM" id="CLU_020572_1_0_11"/>
<dbReference type="InterPro" id="IPR025101">
    <property type="entry name" value="DUF4012"/>
</dbReference>